<dbReference type="PANTHER" id="PTHR23514:SF13">
    <property type="entry name" value="INNER MEMBRANE PROTEIN YBJJ"/>
    <property type="match status" value="1"/>
</dbReference>
<feature type="transmembrane region" description="Helical" evidence="5">
    <location>
        <begin position="248"/>
        <end position="266"/>
    </location>
</feature>
<sequence length="385" mass="38816">MIYEGHWHVQNEPTGLRAALILFAANGALFGIWIVRVPDIKLALALSEAQLGLVLLAAAAGAVTTFGLSARAADRWGAGRVSLFFAVAMAVSLPILSIMPSAGALAALLFVFGAAGGSMDLTMNAYATEVERRAKRSRMALLHGCWSVGMASSAAIAFLGAARLPVQVHFTAGAVLGLLAIGISGWLIISPGRQSGGSGKQSALIALPRGPQIPIAIITAIAFMTEGAGMEWGGVYIRETLGGTIEQGALALLVLSSSVMAIRLIGDPIIERIGAGRTVQISAGFVIAGTLLAGLSGNATPALIGMGLLGAGLALMAPICFSRAGQLAESGSGEAVAAVSMTGYGGILLGPVLMGLSGEAFGLDTSFALLAVGGVALALMARRVG</sequence>
<keyword evidence="7" id="KW-1185">Reference proteome</keyword>
<dbReference type="Gene3D" id="1.20.1250.20">
    <property type="entry name" value="MFS general substrate transporter like domains"/>
    <property type="match status" value="1"/>
</dbReference>
<feature type="transmembrane region" description="Helical" evidence="5">
    <location>
        <begin position="105"/>
        <end position="127"/>
    </location>
</feature>
<comment type="subcellular location">
    <subcellularLocation>
        <location evidence="1">Membrane</location>
        <topology evidence="1">Multi-pass membrane protein</topology>
    </subcellularLocation>
</comment>
<dbReference type="OrthoDB" id="9810941at2"/>
<keyword evidence="3 5" id="KW-1133">Transmembrane helix</keyword>
<dbReference type="InterPro" id="IPR011701">
    <property type="entry name" value="MFS"/>
</dbReference>
<feature type="transmembrane region" description="Helical" evidence="5">
    <location>
        <begin position="333"/>
        <end position="354"/>
    </location>
</feature>
<name>A0A2C9CQN5_9RHOB</name>
<protein>
    <submittedName>
        <fullName evidence="6">Predicted arabinose efflux permease, MFS family</fullName>
    </submittedName>
</protein>
<feature type="transmembrane region" description="Helical" evidence="5">
    <location>
        <begin position="278"/>
        <end position="296"/>
    </location>
</feature>
<dbReference type="Proteomes" id="UP000220034">
    <property type="component" value="Unassembled WGS sequence"/>
</dbReference>
<feature type="transmembrane region" description="Helical" evidence="5">
    <location>
        <begin position="81"/>
        <end position="99"/>
    </location>
</feature>
<organism evidence="6 7">
    <name type="scientific">Pontivivens marinum</name>
    <dbReference type="NCBI Taxonomy" id="1690039"/>
    <lineage>
        <taxon>Bacteria</taxon>
        <taxon>Pseudomonadati</taxon>
        <taxon>Pseudomonadota</taxon>
        <taxon>Alphaproteobacteria</taxon>
        <taxon>Rhodobacterales</taxon>
        <taxon>Paracoccaceae</taxon>
        <taxon>Pontivivens</taxon>
    </lineage>
</organism>
<dbReference type="InterPro" id="IPR051788">
    <property type="entry name" value="MFS_Transporter"/>
</dbReference>
<dbReference type="PANTHER" id="PTHR23514">
    <property type="entry name" value="BYPASS OF STOP CODON PROTEIN 6"/>
    <property type="match status" value="1"/>
</dbReference>
<evidence type="ECO:0000256" key="4">
    <source>
        <dbReference type="ARBA" id="ARBA00023136"/>
    </source>
</evidence>
<evidence type="ECO:0000313" key="7">
    <source>
        <dbReference type="Proteomes" id="UP000220034"/>
    </source>
</evidence>
<dbReference type="CDD" id="cd17393">
    <property type="entry name" value="MFS_MosC_like"/>
    <property type="match status" value="1"/>
</dbReference>
<evidence type="ECO:0000256" key="1">
    <source>
        <dbReference type="ARBA" id="ARBA00004141"/>
    </source>
</evidence>
<feature type="transmembrane region" description="Helical" evidence="5">
    <location>
        <begin position="18"/>
        <end position="37"/>
    </location>
</feature>
<evidence type="ECO:0000313" key="6">
    <source>
        <dbReference type="EMBL" id="SOH93523.1"/>
    </source>
</evidence>
<dbReference type="Pfam" id="PF07690">
    <property type="entry name" value="MFS_1"/>
    <property type="match status" value="1"/>
</dbReference>
<dbReference type="EMBL" id="OCTN01000002">
    <property type="protein sequence ID" value="SOH93523.1"/>
    <property type="molecule type" value="Genomic_DNA"/>
</dbReference>
<feature type="transmembrane region" description="Helical" evidence="5">
    <location>
        <begin position="360"/>
        <end position="381"/>
    </location>
</feature>
<reference evidence="7" key="1">
    <citation type="submission" date="2017-09" db="EMBL/GenBank/DDBJ databases">
        <authorList>
            <person name="Varghese N."/>
            <person name="Submissions S."/>
        </authorList>
    </citation>
    <scope>NUCLEOTIDE SEQUENCE [LARGE SCALE GENOMIC DNA]</scope>
    <source>
        <strain evidence="7">C7</strain>
    </source>
</reference>
<dbReference type="AlphaFoldDB" id="A0A2C9CQN5"/>
<keyword evidence="2 5" id="KW-0812">Transmembrane</keyword>
<dbReference type="GO" id="GO:0016020">
    <property type="term" value="C:membrane"/>
    <property type="evidence" value="ECO:0007669"/>
    <property type="project" value="UniProtKB-SubCell"/>
</dbReference>
<dbReference type="InterPro" id="IPR036259">
    <property type="entry name" value="MFS_trans_sf"/>
</dbReference>
<accession>A0A2C9CQN5</accession>
<proteinExistence type="predicted"/>
<gene>
    <name evidence="6" type="ORF">SAMN06273572_102199</name>
</gene>
<feature type="transmembrane region" description="Helical" evidence="5">
    <location>
        <begin position="49"/>
        <end position="69"/>
    </location>
</feature>
<feature type="transmembrane region" description="Helical" evidence="5">
    <location>
        <begin position="139"/>
        <end position="162"/>
    </location>
</feature>
<dbReference type="GO" id="GO:0022857">
    <property type="term" value="F:transmembrane transporter activity"/>
    <property type="evidence" value="ECO:0007669"/>
    <property type="project" value="InterPro"/>
</dbReference>
<keyword evidence="4 5" id="KW-0472">Membrane</keyword>
<evidence type="ECO:0000256" key="5">
    <source>
        <dbReference type="SAM" id="Phobius"/>
    </source>
</evidence>
<feature type="transmembrane region" description="Helical" evidence="5">
    <location>
        <begin position="168"/>
        <end position="189"/>
    </location>
</feature>
<dbReference type="SUPFAM" id="SSF103473">
    <property type="entry name" value="MFS general substrate transporter"/>
    <property type="match status" value="1"/>
</dbReference>
<evidence type="ECO:0000256" key="2">
    <source>
        <dbReference type="ARBA" id="ARBA00022692"/>
    </source>
</evidence>
<feature type="transmembrane region" description="Helical" evidence="5">
    <location>
        <begin position="302"/>
        <end position="321"/>
    </location>
</feature>
<evidence type="ECO:0000256" key="3">
    <source>
        <dbReference type="ARBA" id="ARBA00022989"/>
    </source>
</evidence>
<feature type="transmembrane region" description="Helical" evidence="5">
    <location>
        <begin position="210"/>
        <end position="228"/>
    </location>
</feature>